<dbReference type="RefSeq" id="WP_131360210.1">
    <property type="nucleotide sequence ID" value="NZ_SJKB01000007.1"/>
</dbReference>
<organism evidence="2 3">
    <name type="scientific">Kribbella pittospori</name>
    <dbReference type="NCBI Taxonomy" id="722689"/>
    <lineage>
        <taxon>Bacteria</taxon>
        <taxon>Bacillati</taxon>
        <taxon>Actinomycetota</taxon>
        <taxon>Actinomycetes</taxon>
        <taxon>Propionibacteriales</taxon>
        <taxon>Kribbellaceae</taxon>
        <taxon>Kribbella</taxon>
    </lineage>
</organism>
<evidence type="ECO:0008006" key="4">
    <source>
        <dbReference type="Google" id="ProtNLM"/>
    </source>
</evidence>
<name>A0A4R0KHR2_9ACTN</name>
<dbReference type="Proteomes" id="UP000291144">
    <property type="component" value="Unassembled WGS sequence"/>
</dbReference>
<proteinExistence type="predicted"/>
<reference evidence="2 3" key="1">
    <citation type="submission" date="2019-02" db="EMBL/GenBank/DDBJ databases">
        <title>Kribbella capetownensis sp. nov. and Kribbella speibonae sp. nov., isolated from soil.</title>
        <authorList>
            <person name="Curtis S.M."/>
            <person name="Norton I."/>
            <person name="Everest G.J."/>
            <person name="Meyers P.R."/>
        </authorList>
    </citation>
    <scope>NUCLEOTIDE SEQUENCE [LARGE SCALE GENOMIC DNA]</scope>
    <source>
        <strain evidence="2 3">NRRL B-24813</strain>
    </source>
</reference>
<dbReference type="AlphaFoldDB" id="A0A4R0KHR2"/>
<comment type="caution">
    <text evidence="2">The sequence shown here is derived from an EMBL/GenBank/DDBJ whole genome shotgun (WGS) entry which is preliminary data.</text>
</comment>
<feature type="signal peptide" evidence="1">
    <location>
        <begin position="1"/>
        <end position="39"/>
    </location>
</feature>
<dbReference type="OrthoDB" id="3826967at2"/>
<gene>
    <name evidence="2" type="ORF">E0H73_23905</name>
</gene>
<evidence type="ECO:0000313" key="3">
    <source>
        <dbReference type="Proteomes" id="UP000291144"/>
    </source>
</evidence>
<evidence type="ECO:0000313" key="2">
    <source>
        <dbReference type="EMBL" id="TCC59669.1"/>
    </source>
</evidence>
<dbReference type="EMBL" id="SJKB01000007">
    <property type="protein sequence ID" value="TCC59669.1"/>
    <property type="molecule type" value="Genomic_DNA"/>
</dbReference>
<keyword evidence="1" id="KW-0732">Signal</keyword>
<accession>A0A4R0KHR2</accession>
<keyword evidence="3" id="KW-1185">Reference proteome</keyword>
<sequence length="218" mass="22596">MKTGKTMRTAVAAGVAALVAAGGIAAVGLGTAAASTAQAAALNRTQLLTIQQVAAADPGGEWIKQVDRGILPKTYCGPASTEGKRVSERMARGFTDDMAKYGAQYVSRYPDVATAKAAYASIKATLKSCPAGKPAPTHTRRLTDNRVVTGASGDGTVVIRWYDYPLPSDPGSEDGAFPYAVTLKGRTVSVLAFSSMGQGMSRTNVDKVARLAAAKIIR</sequence>
<dbReference type="InterPro" id="IPR038232">
    <property type="entry name" value="PknH-like_Extracell_sf"/>
</dbReference>
<feature type="chain" id="PRO_5020730838" description="Sensor domain-containing protein" evidence="1">
    <location>
        <begin position="40"/>
        <end position="218"/>
    </location>
</feature>
<dbReference type="Gene3D" id="3.40.1000.70">
    <property type="entry name" value="PknH-like extracellular domain"/>
    <property type="match status" value="1"/>
</dbReference>
<protein>
    <recommendedName>
        <fullName evidence="4">Sensor domain-containing protein</fullName>
    </recommendedName>
</protein>
<evidence type="ECO:0000256" key="1">
    <source>
        <dbReference type="SAM" id="SignalP"/>
    </source>
</evidence>